<sequence length="214" mass="23936">MKRALFAGMLSLFALTGCRWKAEKLPYLGEPEKITKVVDGKQVDELVYPTIPAFQFISQDSVPITEKSFDGKIYVADFFFVTCPTICPIMKKNMLNVYEAFKGAEDVRILSHTIDPSHDTPAVLKQYAKDLGITGPMWQFATGDREKIYDIGENHYLVTAGADSTAPGGYIHSGAFVLIDKEKHIRGQYDGTTEAGTNKLIADIKRLRDEYKND</sequence>
<dbReference type="SUPFAM" id="SSF52833">
    <property type="entry name" value="Thioredoxin-like"/>
    <property type="match status" value="1"/>
</dbReference>
<evidence type="ECO:0000259" key="5">
    <source>
        <dbReference type="PROSITE" id="PS51352"/>
    </source>
</evidence>
<evidence type="ECO:0000313" key="7">
    <source>
        <dbReference type="Proteomes" id="UP000181790"/>
    </source>
</evidence>
<feature type="binding site" evidence="3">
    <location>
        <position position="172"/>
    </location>
    <ligand>
        <name>Cu cation</name>
        <dbReference type="ChEBI" id="CHEBI:23378"/>
    </ligand>
</feature>
<dbReference type="AlphaFoldDB" id="A0A1S2VJY4"/>
<feature type="domain" description="Thioredoxin" evidence="5">
    <location>
        <begin position="45"/>
        <end position="209"/>
    </location>
</feature>
<dbReference type="PROSITE" id="PS51257">
    <property type="entry name" value="PROKAR_LIPOPROTEIN"/>
    <property type="match status" value="1"/>
</dbReference>
<keyword evidence="3" id="KW-0479">Metal-binding</keyword>
<evidence type="ECO:0000313" key="6">
    <source>
        <dbReference type="EMBL" id="OIN59072.1"/>
    </source>
</evidence>
<dbReference type="PROSITE" id="PS51352">
    <property type="entry name" value="THIOREDOXIN_2"/>
    <property type="match status" value="1"/>
</dbReference>
<dbReference type="EMBL" id="MORL01000005">
    <property type="protein sequence ID" value="OIN59072.1"/>
    <property type="molecule type" value="Genomic_DNA"/>
</dbReference>
<dbReference type="PANTHER" id="PTHR12151">
    <property type="entry name" value="ELECTRON TRANSPORT PROTIN SCO1/SENC FAMILY MEMBER"/>
    <property type="match status" value="1"/>
</dbReference>
<dbReference type="Gene3D" id="3.40.30.10">
    <property type="entry name" value="Glutaredoxin"/>
    <property type="match status" value="1"/>
</dbReference>
<evidence type="ECO:0000256" key="4">
    <source>
        <dbReference type="PIRSR" id="PIRSR603782-2"/>
    </source>
</evidence>
<dbReference type="RefSeq" id="WP_071503523.1">
    <property type="nucleotide sequence ID" value="NZ_MORL01000005.1"/>
</dbReference>
<dbReference type="InterPro" id="IPR013766">
    <property type="entry name" value="Thioredoxin_domain"/>
</dbReference>
<proteinExistence type="inferred from homology"/>
<accession>A0A1S2VJY4</accession>
<dbReference type="InterPro" id="IPR003782">
    <property type="entry name" value="SCO1/SenC"/>
</dbReference>
<comment type="similarity">
    <text evidence="1">Belongs to the SCO1/2 family.</text>
</comment>
<feature type="disulfide bond" description="Redox-active" evidence="4">
    <location>
        <begin position="83"/>
        <end position="87"/>
    </location>
</feature>
<dbReference type="PANTHER" id="PTHR12151:SF25">
    <property type="entry name" value="LINALOOL DEHYDRATASE_ISOMERASE DOMAIN-CONTAINING PROTEIN"/>
    <property type="match status" value="1"/>
</dbReference>
<keyword evidence="4" id="KW-1015">Disulfide bond</keyword>
<gene>
    <name evidence="6" type="ORF">BLX24_12760</name>
</gene>
<dbReference type="Pfam" id="PF02630">
    <property type="entry name" value="SCO1-SenC"/>
    <property type="match status" value="1"/>
</dbReference>
<feature type="binding site" evidence="3">
    <location>
        <position position="87"/>
    </location>
    <ligand>
        <name>Cu cation</name>
        <dbReference type="ChEBI" id="CHEBI:23378"/>
    </ligand>
</feature>
<dbReference type="Proteomes" id="UP000181790">
    <property type="component" value="Unassembled WGS sequence"/>
</dbReference>
<evidence type="ECO:0000256" key="2">
    <source>
        <dbReference type="ARBA" id="ARBA00023008"/>
    </source>
</evidence>
<dbReference type="CDD" id="cd02968">
    <property type="entry name" value="SCO"/>
    <property type="match status" value="1"/>
</dbReference>
<evidence type="ECO:0000256" key="1">
    <source>
        <dbReference type="ARBA" id="ARBA00010996"/>
    </source>
</evidence>
<keyword evidence="2 3" id="KW-0186">Copper</keyword>
<feature type="binding site" evidence="3">
    <location>
        <position position="83"/>
    </location>
    <ligand>
        <name>Cu cation</name>
        <dbReference type="ChEBI" id="CHEBI:23378"/>
    </ligand>
</feature>
<dbReference type="GO" id="GO:0046872">
    <property type="term" value="F:metal ion binding"/>
    <property type="evidence" value="ECO:0007669"/>
    <property type="project" value="UniProtKB-KW"/>
</dbReference>
<dbReference type="OrthoDB" id="9811998at2"/>
<name>A0A1S2VJY4_9BACT</name>
<organism evidence="6 7">
    <name type="scientific">Arsenicibacter rosenii</name>
    <dbReference type="NCBI Taxonomy" id="1750698"/>
    <lineage>
        <taxon>Bacteria</taxon>
        <taxon>Pseudomonadati</taxon>
        <taxon>Bacteroidota</taxon>
        <taxon>Cytophagia</taxon>
        <taxon>Cytophagales</taxon>
        <taxon>Spirosomataceae</taxon>
        <taxon>Arsenicibacter</taxon>
    </lineage>
</organism>
<comment type="caution">
    <text evidence="6">The sequence shown here is derived from an EMBL/GenBank/DDBJ whole genome shotgun (WGS) entry which is preliminary data.</text>
</comment>
<protein>
    <submittedName>
        <fullName evidence="6">SCO family protein</fullName>
    </submittedName>
</protein>
<reference evidence="6 7" key="1">
    <citation type="submission" date="2016-10" db="EMBL/GenBank/DDBJ databases">
        <title>Arsenicibacter rosenii gen. nov., sp. nov., an efficient arsenic-methylating bacterium isolated from an arsenic-contaminated paddy soil.</title>
        <authorList>
            <person name="Huang K."/>
        </authorList>
    </citation>
    <scope>NUCLEOTIDE SEQUENCE [LARGE SCALE GENOMIC DNA]</scope>
    <source>
        <strain evidence="6 7">SM-1</strain>
    </source>
</reference>
<keyword evidence="7" id="KW-1185">Reference proteome</keyword>
<dbReference type="InterPro" id="IPR036249">
    <property type="entry name" value="Thioredoxin-like_sf"/>
</dbReference>
<evidence type="ECO:0000256" key="3">
    <source>
        <dbReference type="PIRSR" id="PIRSR603782-1"/>
    </source>
</evidence>